<evidence type="ECO:0000256" key="7">
    <source>
        <dbReference type="HAMAP-Rule" id="MF_01200"/>
    </source>
</evidence>
<dbReference type="Gene3D" id="3.20.20.70">
    <property type="entry name" value="Aldolase class I"/>
    <property type="match status" value="1"/>
</dbReference>
<dbReference type="RefSeq" id="WP_259101222.1">
    <property type="nucleotide sequence ID" value="NZ_CP130454.1"/>
</dbReference>
<dbReference type="EC" id="4.1.1.23" evidence="7"/>
<dbReference type="Proteomes" id="UP001204798">
    <property type="component" value="Unassembled WGS sequence"/>
</dbReference>
<feature type="binding site" evidence="7">
    <location>
        <position position="182"/>
    </location>
    <ligand>
        <name>substrate</name>
    </ligand>
</feature>
<feature type="binding site" evidence="7">
    <location>
        <position position="211"/>
    </location>
    <ligand>
        <name>substrate</name>
    </ligand>
</feature>
<feature type="binding site" evidence="7">
    <location>
        <begin position="61"/>
        <end position="70"/>
    </location>
    <ligand>
        <name>substrate</name>
    </ligand>
</feature>
<sequence>MEPAERLIVALDFDDRDSALRLVDKLGDLVTRYKVGYRLLTTAGFEILSELVQRDKWIFCDMKLHDIPATVAGAIRNLAAYRVGSISLHASGGSAMLKAAVQAVQNLAHRPQLWCVTVLTSLDDAAVQNELLVPYSAEDFAVHLARIARFCGCDGVVASGNEIERIKESCGEDFIVVVPGVRPSWTEKHDQKRVITPPEAMKRGADFLVIGRAVTEANDPVSAFMRIADEVVR</sequence>
<dbReference type="InterPro" id="IPR011060">
    <property type="entry name" value="RibuloseP-bd_barrel"/>
</dbReference>
<evidence type="ECO:0000256" key="8">
    <source>
        <dbReference type="RuleBase" id="RU000512"/>
    </source>
</evidence>
<feature type="binding site" evidence="7">
    <location>
        <position position="212"/>
    </location>
    <ligand>
        <name>substrate</name>
    </ligand>
</feature>
<dbReference type="NCBIfam" id="TIGR01740">
    <property type="entry name" value="pyrF"/>
    <property type="match status" value="1"/>
</dbReference>
<evidence type="ECO:0000256" key="2">
    <source>
        <dbReference type="ARBA" id="ARBA00004861"/>
    </source>
</evidence>
<keyword evidence="4 7" id="KW-0665">Pyrimidine biosynthesis</keyword>
<feature type="binding site" evidence="7">
    <location>
        <position position="191"/>
    </location>
    <ligand>
        <name>substrate</name>
    </ligand>
</feature>
<evidence type="ECO:0000256" key="3">
    <source>
        <dbReference type="ARBA" id="ARBA00022793"/>
    </source>
</evidence>
<evidence type="ECO:0000256" key="4">
    <source>
        <dbReference type="ARBA" id="ARBA00022975"/>
    </source>
</evidence>
<dbReference type="GO" id="GO:0004590">
    <property type="term" value="F:orotidine-5'-phosphate decarboxylase activity"/>
    <property type="evidence" value="ECO:0007669"/>
    <property type="project" value="UniProtKB-EC"/>
</dbReference>
<evidence type="ECO:0000256" key="5">
    <source>
        <dbReference type="ARBA" id="ARBA00023239"/>
    </source>
</evidence>
<evidence type="ECO:0000256" key="1">
    <source>
        <dbReference type="ARBA" id="ARBA00002356"/>
    </source>
</evidence>
<dbReference type="SUPFAM" id="SSF51366">
    <property type="entry name" value="Ribulose-phoshate binding barrel"/>
    <property type="match status" value="1"/>
</dbReference>
<comment type="subunit">
    <text evidence="7">Homodimer.</text>
</comment>
<dbReference type="InterPro" id="IPR018089">
    <property type="entry name" value="OMPdecase_AS"/>
</dbReference>
<dbReference type="InterPro" id="IPR001754">
    <property type="entry name" value="OMPdeCOase_dom"/>
</dbReference>
<comment type="similarity">
    <text evidence="7">Belongs to the OMP decarboxylase family. Type 1 subfamily.</text>
</comment>
<feature type="binding site" evidence="7">
    <location>
        <position position="12"/>
    </location>
    <ligand>
        <name>substrate</name>
    </ligand>
</feature>
<protein>
    <recommendedName>
        <fullName evidence="7">Orotidine 5'-phosphate decarboxylase</fullName>
        <ecNumber evidence="7">4.1.1.23</ecNumber>
    </recommendedName>
    <alternativeName>
        <fullName evidence="7">OMP decarboxylase</fullName>
        <shortName evidence="7">OMPDCase</shortName>
        <shortName evidence="7">OMPdecase</shortName>
    </alternativeName>
</protein>
<reference evidence="10 11" key="1">
    <citation type="submission" date="2022-08" db="EMBL/GenBank/DDBJ databases">
        <title>Bacterial and archaeal communities from various locations to study Microbial Dark Matter (Phase II).</title>
        <authorList>
            <person name="Stepanauskas R."/>
        </authorList>
    </citation>
    <scope>NUCLEOTIDE SEQUENCE [LARGE SCALE GENOMIC DNA]</scope>
    <source>
        <strain evidence="10 11">PD1</strain>
    </source>
</reference>
<dbReference type="EMBL" id="JANUCP010000007">
    <property type="protein sequence ID" value="MCS3920894.1"/>
    <property type="molecule type" value="Genomic_DNA"/>
</dbReference>
<organism evidence="10 11">
    <name type="scientific">Candidatus Fervidibacter sacchari</name>
    <dbReference type="NCBI Taxonomy" id="1448929"/>
    <lineage>
        <taxon>Bacteria</taxon>
        <taxon>Candidatus Fervidibacterota</taxon>
        <taxon>Candidatus Fervidibacter</taxon>
    </lineage>
</organism>
<feature type="binding site" evidence="7">
    <location>
        <position position="120"/>
    </location>
    <ligand>
        <name>substrate</name>
    </ligand>
</feature>
<dbReference type="HAMAP" id="MF_01200_B">
    <property type="entry name" value="OMPdecase_type1_B"/>
    <property type="match status" value="1"/>
</dbReference>
<keyword evidence="5 7" id="KW-0456">Lyase</keyword>
<name>A0ABT2ESF8_9BACT</name>
<dbReference type="InterPro" id="IPR014732">
    <property type="entry name" value="OMPdecase"/>
</dbReference>
<dbReference type="PROSITE" id="PS00156">
    <property type="entry name" value="OMPDECASE"/>
    <property type="match status" value="1"/>
</dbReference>
<proteinExistence type="inferred from homology"/>
<keyword evidence="11" id="KW-1185">Reference proteome</keyword>
<dbReference type="InterPro" id="IPR047596">
    <property type="entry name" value="OMPdecase_bac"/>
</dbReference>
<dbReference type="PANTHER" id="PTHR32119:SF2">
    <property type="entry name" value="OROTIDINE 5'-PHOSPHATE DECARBOXYLASE"/>
    <property type="match status" value="1"/>
</dbReference>
<comment type="caution">
    <text evidence="10">The sequence shown here is derived from an EMBL/GenBank/DDBJ whole genome shotgun (WGS) entry which is preliminary data.</text>
</comment>
<keyword evidence="3 7" id="KW-0210">Decarboxylase</keyword>
<accession>A0ABT2ESF8</accession>
<feature type="domain" description="Orotidine 5'-phosphate decarboxylase" evidence="9">
    <location>
        <begin position="6"/>
        <end position="227"/>
    </location>
</feature>
<comment type="pathway">
    <text evidence="2 7 8">Pyrimidine metabolism; UMP biosynthesis via de novo pathway; UMP from orotate: step 2/2.</text>
</comment>
<comment type="function">
    <text evidence="1 7">Catalyzes the decarboxylation of orotidine 5'-monophosphate (OMP) to uridine 5'-monophosphate (UMP).</text>
</comment>
<dbReference type="PANTHER" id="PTHR32119">
    <property type="entry name" value="OROTIDINE 5'-PHOSPHATE DECARBOXYLASE"/>
    <property type="match status" value="1"/>
</dbReference>
<feature type="binding site" evidence="7">
    <location>
        <position position="34"/>
    </location>
    <ligand>
        <name>substrate</name>
    </ligand>
</feature>
<dbReference type="InterPro" id="IPR013785">
    <property type="entry name" value="Aldolase_TIM"/>
</dbReference>
<feature type="active site" description="Proton donor" evidence="7">
    <location>
        <position position="63"/>
    </location>
</feature>
<dbReference type="SMART" id="SM00934">
    <property type="entry name" value="OMPdecase"/>
    <property type="match status" value="1"/>
</dbReference>
<evidence type="ECO:0000313" key="11">
    <source>
        <dbReference type="Proteomes" id="UP001204798"/>
    </source>
</evidence>
<dbReference type="CDD" id="cd04725">
    <property type="entry name" value="OMP_decarboxylase_like"/>
    <property type="match status" value="1"/>
</dbReference>
<evidence type="ECO:0000313" key="10">
    <source>
        <dbReference type="EMBL" id="MCS3920894.1"/>
    </source>
</evidence>
<evidence type="ECO:0000256" key="6">
    <source>
        <dbReference type="ARBA" id="ARBA00049157"/>
    </source>
</evidence>
<dbReference type="Pfam" id="PF00215">
    <property type="entry name" value="OMPdecase"/>
    <property type="match status" value="1"/>
</dbReference>
<evidence type="ECO:0000259" key="9">
    <source>
        <dbReference type="SMART" id="SM00934"/>
    </source>
</evidence>
<comment type="catalytic activity">
    <reaction evidence="6 7 8">
        <text>orotidine 5'-phosphate + H(+) = UMP + CO2</text>
        <dbReference type="Rhea" id="RHEA:11596"/>
        <dbReference type="ChEBI" id="CHEBI:15378"/>
        <dbReference type="ChEBI" id="CHEBI:16526"/>
        <dbReference type="ChEBI" id="CHEBI:57538"/>
        <dbReference type="ChEBI" id="CHEBI:57865"/>
        <dbReference type="EC" id="4.1.1.23"/>
    </reaction>
</comment>
<dbReference type="NCBIfam" id="NF001273">
    <property type="entry name" value="PRK00230.1"/>
    <property type="match status" value="1"/>
</dbReference>
<gene>
    <name evidence="7" type="primary">pyrF</name>
    <name evidence="10" type="ORF">M2350_003331</name>
</gene>